<feature type="compositionally biased region" description="Basic and acidic residues" evidence="3">
    <location>
        <begin position="705"/>
        <end position="716"/>
    </location>
</feature>
<feature type="compositionally biased region" description="Basic and acidic residues" evidence="3">
    <location>
        <begin position="739"/>
        <end position="752"/>
    </location>
</feature>
<feature type="compositionally biased region" description="Polar residues" evidence="3">
    <location>
        <begin position="646"/>
        <end position="665"/>
    </location>
</feature>
<name>A0A420IFL3_9PEZI</name>
<feature type="region of interest" description="Disordered" evidence="3">
    <location>
        <begin position="643"/>
        <end position="756"/>
    </location>
</feature>
<accession>A0A420IFL3</accession>
<feature type="region of interest" description="Disordered" evidence="3">
    <location>
        <begin position="840"/>
        <end position="890"/>
    </location>
</feature>
<dbReference type="PANTHER" id="PTHR47566:SF1">
    <property type="entry name" value="PROTEIN NUD1"/>
    <property type="match status" value="1"/>
</dbReference>
<dbReference type="InterPro" id="IPR003591">
    <property type="entry name" value="Leu-rich_rpt_typical-subtyp"/>
</dbReference>
<keyword evidence="2" id="KW-0677">Repeat</keyword>
<dbReference type="SMART" id="SM00369">
    <property type="entry name" value="LRR_TYP"/>
    <property type="match status" value="8"/>
</dbReference>
<reference evidence="4 5" key="1">
    <citation type="journal article" date="2018" name="BMC Genomics">
        <title>Comparative genome analyses reveal sequence features reflecting distinct modes of host-adaptation between dicot and monocot powdery mildew.</title>
        <authorList>
            <person name="Wu Y."/>
            <person name="Ma X."/>
            <person name="Pan Z."/>
            <person name="Kale S.D."/>
            <person name="Song Y."/>
            <person name="King H."/>
            <person name="Zhang Q."/>
            <person name="Presley C."/>
            <person name="Deng X."/>
            <person name="Wei C.I."/>
            <person name="Xiao S."/>
        </authorList>
    </citation>
    <scope>NUCLEOTIDE SEQUENCE [LARGE SCALE GENOMIC DNA]</scope>
    <source>
        <strain evidence="4">UMSG1</strain>
    </source>
</reference>
<dbReference type="InterPro" id="IPR052574">
    <property type="entry name" value="CDIRP"/>
</dbReference>
<dbReference type="Gene3D" id="3.80.10.10">
    <property type="entry name" value="Ribonuclease Inhibitor"/>
    <property type="match status" value="2"/>
</dbReference>
<organism evidence="4 5">
    <name type="scientific">Golovinomyces cichoracearum</name>
    <dbReference type="NCBI Taxonomy" id="62708"/>
    <lineage>
        <taxon>Eukaryota</taxon>
        <taxon>Fungi</taxon>
        <taxon>Dikarya</taxon>
        <taxon>Ascomycota</taxon>
        <taxon>Pezizomycotina</taxon>
        <taxon>Leotiomycetes</taxon>
        <taxon>Erysiphales</taxon>
        <taxon>Erysiphaceae</taxon>
        <taxon>Golovinomyces</taxon>
    </lineage>
</organism>
<protein>
    <submittedName>
        <fullName evidence="4">Putative wd repeat domain-containing protein</fullName>
    </submittedName>
</protein>
<dbReference type="GO" id="GO:0061499">
    <property type="term" value="C:outer plaque of mitotic spindle pole body"/>
    <property type="evidence" value="ECO:0007669"/>
    <property type="project" value="TreeGrafter"/>
</dbReference>
<feature type="region of interest" description="Disordered" evidence="3">
    <location>
        <begin position="67"/>
        <end position="88"/>
    </location>
</feature>
<feature type="region of interest" description="Disordered" evidence="3">
    <location>
        <begin position="367"/>
        <end position="399"/>
    </location>
</feature>
<dbReference type="EMBL" id="MCBS01024493">
    <property type="protein sequence ID" value="RKF73309.1"/>
    <property type="molecule type" value="Genomic_DNA"/>
</dbReference>
<keyword evidence="1" id="KW-0433">Leucine-rich repeat</keyword>
<feature type="compositionally biased region" description="Polar residues" evidence="3">
    <location>
        <begin position="371"/>
        <end position="399"/>
    </location>
</feature>
<gene>
    <name evidence="4" type="ORF">GcM1_244008</name>
</gene>
<feature type="compositionally biased region" description="Basic residues" evidence="3">
    <location>
        <begin position="717"/>
        <end position="727"/>
    </location>
</feature>
<dbReference type="SUPFAM" id="SSF52058">
    <property type="entry name" value="L domain-like"/>
    <property type="match status" value="2"/>
</dbReference>
<proteinExistence type="predicted"/>
<dbReference type="GO" id="GO:0035591">
    <property type="term" value="F:signaling adaptor activity"/>
    <property type="evidence" value="ECO:0007669"/>
    <property type="project" value="TreeGrafter"/>
</dbReference>
<dbReference type="Proteomes" id="UP000285326">
    <property type="component" value="Unassembled WGS sequence"/>
</dbReference>
<dbReference type="InterPro" id="IPR032675">
    <property type="entry name" value="LRR_dom_sf"/>
</dbReference>
<dbReference type="GO" id="GO:0031028">
    <property type="term" value="P:septation initiation signaling"/>
    <property type="evidence" value="ECO:0007669"/>
    <property type="project" value="TreeGrafter"/>
</dbReference>
<evidence type="ECO:0000313" key="4">
    <source>
        <dbReference type="EMBL" id="RKF73309.1"/>
    </source>
</evidence>
<dbReference type="GO" id="GO:1902412">
    <property type="term" value="P:regulation of mitotic cytokinesis"/>
    <property type="evidence" value="ECO:0007669"/>
    <property type="project" value="TreeGrafter"/>
</dbReference>
<feature type="compositionally biased region" description="Polar residues" evidence="3">
    <location>
        <begin position="313"/>
        <end position="322"/>
    </location>
</feature>
<feature type="compositionally biased region" description="Polar residues" evidence="3">
    <location>
        <begin position="860"/>
        <end position="869"/>
    </location>
</feature>
<dbReference type="PANTHER" id="PTHR47566">
    <property type="match status" value="1"/>
</dbReference>
<comment type="caution">
    <text evidence="4">The sequence shown here is derived from an EMBL/GenBank/DDBJ whole genome shotgun (WGS) entry which is preliminary data.</text>
</comment>
<dbReference type="SMART" id="SM00365">
    <property type="entry name" value="LRR_SD22"/>
    <property type="match status" value="4"/>
</dbReference>
<evidence type="ECO:0000313" key="5">
    <source>
        <dbReference type="Proteomes" id="UP000285326"/>
    </source>
</evidence>
<feature type="compositionally biased region" description="Basic and acidic residues" evidence="3">
    <location>
        <begin position="841"/>
        <end position="854"/>
    </location>
</feature>
<feature type="region of interest" description="Disordered" evidence="3">
    <location>
        <begin position="302"/>
        <end position="322"/>
    </location>
</feature>
<dbReference type="InterPro" id="IPR001611">
    <property type="entry name" value="Leu-rich_rpt"/>
</dbReference>
<feature type="region of interest" description="Disordered" evidence="3">
    <location>
        <begin position="457"/>
        <end position="484"/>
    </location>
</feature>
<evidence type="ECO:0000256" key="1">
    <source>
        <dbReference type="ARBA" id="ARBA00022614"/>
    </source>
</evidence>
<sequence length="1904" mass="215329">MLPVMETSRRSKIEMFKRSRHETVLLGVNRWADKKLSITSYTTMEPKWLDSLSEDWNSSHRSATLPGLSNITPSHTCRHKYHPSPSRIPKIVSNKVKTKEILTQTPLEEIPANENNLSGYTHTSKTLDNTIRKGNGLTKPQSACSSSTQYCTINRKQRSHSLPNDGEETPEWRRRLLYEDFLYGEQLDFFSGPNLKNIFVDPLLNVKSRTKVTVPIYEKGGIESQSSLHQAQAQNMKQNQADLNTNLCTKNPDFKIQETLNSTNGLTEENLLGTDTASFNKSKFAQDDQNSLNKLEYLSVRREENSEFDDSTGRSLSGQSVSRNEQLSQIFLTKQSTRDGSSCYAATDSPHHGIEEISKQIEEELPKISSKKQVSQFRNLDTNSRSIYDNNSKNSKSGSIQKLDLSQENLNPKKQQLATVSLLDESALLTEESMLASTPKDLKKDETDFIHSPNKIDEMATKLPQTPHSSPIKARSDEVTKKSTSPLKIFGTHDTFTNDILHRRVIQFESEAKDNNCKYSNCPGPESRQGQFLRNFENIVSCERTQNIQSKKKMQQADFGVRDPNYLRLVKEVSYISGKSNFSQDMSGNSNEQTLETTLNSAKNCKLYPSAQENKMALPKRKMDQSNINIFNKIQDSRKIEIPTKTPFSTKNPIESDSEELVSSKNRNRGFDGKRSPITPLRHPEPKRRRTLQMIELNVTPKKISKTERKSPELAHQKKFFSNKGKQKNFNLENDLLAEDTKSRPKSSKSEKSLYQNVDQKELKSLEISRLEHSEINQDQEVSSFRNNQSIAELPQIRSKNKIPNEQLKNSYCKGSVTTNDFLNEAKVIMACLRGRARSHSKLESEGLTEKNLSEDILNDSYQESTQEPFSRPPSREKAVPVSRPSHQQDDPALLDHLRKYQENFDIHDVLVSSLKSIAEVKEVSEVAKEIDRLTEEKIFQFSSRRASVLDNSAENSSSCALISRYQVEKINHPPPNMLYQSALNNDFPSFRSNITSSQYIPAGSSKESDSRRVIVPESVSHLIPEQLAGMIFDRERNTWIKNKYSNCDNISSKPLNPEATDDDPFGDIPDLSIDESLERERIRQVSLKKKEEQGVTDIAHANPSQQHSFASKNPSGIKASISDNFELIFDPNMSPDPSGDAEIHPYGRKQMAVEKSFNEGNNGISLKNSLKSQLNPYQIKSTFSFSKVRPRVSEFEDEISIGDDRVDPSQTQNQRNITILFSSPIASFIDCKEHKEEFGTHSHEGNVRDSDESLEVAGNKNRLLNNTVDCQRPSSTEFTPSQRISCEKSVGVHHFPARTISRIDERDENPQPINDKNLSSKSFSIVLANKKSPGHVTKTYTTPQPSREIGTLTLTPLPDFTFHQVDESLGLDVSYLAQNQGPNVGKTKKALSLSIKELVEKITEIEPYEPFWENLKEMNLKGKRLKNVHKLDNFCQTLTELDLSHNQISFLDGVPSSLQIIRITNNCLSDMTAWGHLTNLQYIDVSSNNLESLSSLKCLVHLRSLRADNNRITSLKGIDQLSGLLNLRLRNNFVCNLDFHNTKLQLLTDLDLRNNKVSRLENIQQLQSLAHLDLVNNCLDEFSVNTSGTIESIKYLRLSGNNLKSIHVGHYPNLRLLYLDRNCLGKVTGLLKTKYLDSLSLREQRNSIIDPCVISEAFEVRKLFLSGNLLNKFKPESDFLNLQLLEMASCGLESLPKGFGSMLANVRVLNLNFNSLIDIGPVSGILRLKRLHLAGNRLIGLEGLGRLLSQLPTLSLVDIRSNPLTLGFYSPLLVRGANPRDLVSSDVPESQDPYTLGKMDRIKDKLYESCLDMRTRMKRRIYEMNLLRSSRIKILDGIAVDRSILFSADKVYHSMVEAGFITPLDLSAGKTISKSHSKVSDVNEESGEICRDDEIWQAEDSFG</sequence>
<dbReference type="PROSITE" id="PS51450">
    <property type="entry name" value="LRR"/>
    <property type="match status" value="5"/>
</dbReference>
<evidence type="ECO:0000256" key="3">
    <source>
        <dbReference type="SAM" id="MobiDB-lite"/>
    </source>
</evidence>
<evidence type="ECO:0000256" key="2">
    <source>
        <dbReference type="ARBA" id="ARBA00022737"/>
    </source>
</evidence>